<dbReference type="OMA" id="RNDHEDI"/>
<dbReference type="AlphaFoldDB" id="A0A078BAL1"/>
<evidence type="ECO:0000313" key="3">
    <source>
        <dbReference type="Proteomes" id="UP000039865"/>
    </source>
</evidence>
<sequence length="644" mass="75447">MENIEAQNKTKRQKLVNIKPKKSIRHLIAHRFKSLDQFGRKVLLTFEGEESYKTSFGALISLFLIITLLCYAAFKGINLYNKYNPNISRVSLIRDMSDGLLVKPQNTGFDFAIGLRKDLHPSIGFITIKQAGYYITDQLDQYGNPKRPKLTYPLKFHKCGTEYFNYPNQSEVVEKGISNYLCLDKDDYKFQGNFYQKNFQYLEIKLWKCQNQSSIANRTDVPNSDGTYDYNYSGECQDQQVIDDYFNQEVFSLAFINTYFDFFNFREQNPIRKFIDDQFFLELESSKIKKANIYFQVQKGNLQDEYIQFGQYEEIEFHQLKNFRQYDKGYTNDEGHIVALYMRLDNEYDLYNRKIYSILELLGDIGGLYRALSAIGIFIVAQIASTLFFSDVMTKIYQVFDNNGELSKQNNNTEEVNYSPSTNLQNVFSGEDTLKSDKEQKKIQKCQRLMLSNLKIEENKRSQNLKDKNSVDSDDIQGLLNSFMTRKLELELDVIHLVKTLRKFKLLAQAQLNQQHRMLLRFQRQNLIETSSESSDSDDNHLEPLGLLESQNPMIKLVTLGKLKKMMKSFEGKSLNSIESNLIRGVFKRKLKDFQDELKKITLIQRVFSTTCAQSLEQDSNYNLERDEEDYIPEQRNIYESDEN</sequence>
<feature type="transmembrane region" description="Helical" evidence="1">
    <location>
        <begin position="56"/>
        <end position="74"/>
    </location>
</feature>
<keyword evidence="3" id="KW-1185">Reference proteome</keyword>
<dbReference type="GO" id="GO:0005634">
    <property type="term" value="C:nucleus"/>
    <property type="evidence" value="ECO:0007669"/>
    <property type="project" value="TreeGrafter"/>
</dbReference>
<evidence type="ECO:0000256" key="1">
    <source>
        <dbReference type="SAM" id="Phobius"/>
    </source>
</evidence>
<dbReference type="PANTHER" id="PTHR31398">
    <property type="entry name" value="MEIOTIC NUCLEAR DIVISION PROTEIN 1 HOMOLOG"/>
    <property type="match status" value="1"/>
</dbReference>
<dbReference type="Proteomes" id="UP000039865">
    <property type="component" value="Unassembled WGS sequence"/>
</dbReference>
<dbReference type="PANTHER" id="PTHR31398:SF0">
    <property type="entry name" value="MEIOTIC NUCLEAR DIVISION PROTEIN 1 HOMOLOG"/>
    <property type="match status" value="1"/>
</dbReference>
<reference evidence="2 3" key="1">
    <citation type="submission" date="2014-06" db="EMBL/GenBank/DDBJ databases">
        <authorList>
            <person name="Swart Estienne"/>
        </authorList>
    </citation>
    <scope>NUCLEOTIDE SEQUENCE [LARGE SCALE GENOMIC DNA]</scope>
    <source>
        <strain evidence="2 3">130c</strain>
    </source>
</reference>
<accession>A0A078BAL1</accession>
<name>A0A078BAL1_STYLE</name>
<organism evidence="2 3">
    <name type="scientific">Stylonychia lemnae</name>
    <name type="common">Ciliate</name>
    <dbReference type="NCBI Taxonomy" id="5949"/>
    <lineage>
        <taxon>Eukaryota</taxon>
        <taxon>Sar</taxon>
        <taxon>Alveolata</taxon>
        <taxon>Ciliophora</taxon>
        <taxon>Intramacronucleata</taxon>
        <taxon>Spirotrichea</taxon>
        <taxon>Stichotrichia</taxon>
        <taxon>Sporadotrichida</taxon>
        <taxon>Oxytrichidae</taxon>
        <taxon>Stylonychinae</taxon>
        <taxon>Stylonychia</taxon>
    </lineage>
</organism>
<gene>
    <name evidence="2" type="primary">Contig16908.g18008</name>
    <name evidence="2" type="ORF">STYLEM_20419</name>
</gene>
<dbReference type="EMBL" id="CCKQ01019248">
    <property type="protein sequence ID" value="CDW91266.1"/>
    <property type="molecule type" value="Genomic_DNA"/>
</dbReference>
<keyword evidence="1" id="KW-0812">Transmembrane</keyword>
<keyword evidence="1" id="KW-0472">Membrane</keyword>
<evidence type="ECO:0000313" key="2">
    <source>
        <dbReference type="EMBL" id="CDW91266.1"/>
    </source>
</evidence>
<dbReference type="InParanoid" id="A0A078BAL1"/>
<protein>
    <submittedName>
        <fullName evidence="2">Uncharacterized protein</fullName>
    </submittedName>
</protein>
<dbReference type="OrthoDB" id="288398at2759"/>
<keyword evidence="1" id="KW-1133">Transmembrane helix</keyword>
<dbReference type="GO" id="GO:0007131">
    <property type="term" value="P:reciprocal meiotic recombination"/>
    <property type="evidence" value="ECO:0007669"/>
    <property type="project" value="TreeGrafter"/>
</dbReference>
<proteinExistence type="predicted"/>